<evidence type="ECO:0000259" key="1">
    <source>
        <dbReference type="Pfam" id="PF08450"/>
    </source>
</evidence>
<evidence type="ECO:0000313" key="3">
    <source>
        <dbReference type="Proteomes" id="UP000586827"/>
    </source>
</evidence>
<reference evidence="2 3" key="1">
    <citation type="submission" date="2020-05" db="EMBL/GenBank/DDBJ databases">
        <title>MicrobeNet Type strains.</title>
        <authorList>
            <person name="Nicholson A.C."/>
        </authorList>
    </citation>
    <scope>NUCLEOTIDE SEQUENCE [LARGE SCALE GENOMIC DNA]</scope>
    <source>
        <strain evidence="2 3">JCM 3224</strain>
    </source>
</reference>
<dbReference type="SUPFAM" id="SSF63829">
    <property type="entry name" value="Calcium-dependent phosphotriesterase"/>
    <property type="match status" value="1"/>
</dbReference>
<dbReference type="EMBL" id="JABELX010000003">
    <property type="protein sequence ID" value="NNH70098.1"/>
    <property type="molecule type" value="Genomic_DNA"/>
</dbReference>
<dbReference type="Gene3D" id="2.120.10.30">
    <property type="entry name" value="TolB, C-terminal domain"/>
    <property type="match status" value="1"/>
</dbReference>
<dbReference type="Pfam" id="PF08450">
    <property type="entry name" value="SGL"/>
    <property type="match status" value="1"/>
</dbReference>
<dbReference type="AlphaFoldDB" id="A0A849BXY3"/>
<keyword evidence="3" id="KW-1185">Reference proteome</keyword>
<dbReference type="InterPro" id="IPR013658">
    <property type="entry name" value="SGL"/>
</dbReference>
<protein>
    <recommendedName>
        <fullName evidence="1">SMP-30/Gluconolactonase/LRE-like region domain-containing protein</fullName>
    </recommendedName>
</protein>
<organism evidence="2 3">
    <name type="scientific">Nocardia uniformis</name>
    <dbReference type="NCBI Taxonomy" id="53432"/>
    <lineage>
        <taxon>Bacteria</taxon>
        <taxon>Bacillati</taxon>
        <taxon>Actinomycetota</taxon>
        <taxon>Actinomycetes</taxon>
        <taxon>Mycobacteriales</taxon>
        <taxon>Nocardiaceae</taxon>
        <taxon>Nocardia</taxon>
    </lineage>
</organism>
<name>A0A849BXY3_9NOCA</name>
<comment type="caution">
    <text evidence="2">The sequence shown here is derived from an EMBL/GenBank/DDBJ whole genome shotgun (WGS) entry which is preliminary data.</text>
</comment>
<dbReference type="RefSeq" id="WP_067518162.1">
    <property type="nucleotide sequence ID" value="NZ_JABELX010000003.1"/>
</dbReference>
<gene>
    <name evidence="2" type="ORF">HLB23_09540</name>
</gene>
<dbReference type="InterPro" id="IPR011042">
    <property type="entry name" value="6-blade_b-propeller_TolB-like"/>
</dbReference>
<evidence type="ECO:0000313" key="2">
    <source>
        <dbReference type="EMBL" id="NNH70098.1"/>
    </source>
</evidence>
<feature type="domain" description="SMP-30/Gluconolactonase/LRE-like region" evidence="1">
    <location>
        <begin position="75"/>
        <end position="298"/>
    </location>
</feature>
<accession>A0A849BXY3</accession>
<dbReference type="Proteomes" id="UP000586827">
    <property type="component" value="Unassembled WGS sequence"/>
</dbReference>
<sequence>MRIRAALTGGIAAIQLGVLATVTGIGPAVADTAVPACEQWTKTTVASGFGSLENLGFDNRGGLLLSEISLTGSGGGVHRLAADGTRTLAATVEAPGGIVVSGDTAYVNSGNALRSGLSGIPDGAIRAIDLNTGAVTTVATGLSMPNGLARLPDGGFVVSRDLGADTTLTRIAPDGSTAPLAPQLTSTNGLAYDPASRKLFVSTTFDATTTIAAIDIDRPDVPPLRITVPGLGPLNSADDLTVGADGAVYVALNLAGQVVRVDPDTARTCVVAEGLPFVTSVRFGSGPGWDSHSLYATSFLGTVTKLTP</sequence>
<proteinExistence type="predicted"/>